<evidence type="ECO:0000256" key="1">
    <source>
        <dbReference type="ARBA" id="ARBA00006987"/>
    </source>
</evidence>
<feature type="signal peptide" evidence="2">
    <location>
        <begin position="1"/>
        <end position="27"/>
    </location>
</feature>
<dbReference type="PIRSF" id="PIRSF017082">
    <property type="entry name" value="YflP"/>
    <property type="match status" value="1"/>
</dbReference>
<dbReference type="InterPro" id="IPR042100">
    <property type="entry name" value="Bug_dom1"/>
</dbReference>
<reference evidence="4" key="1">
    <citation type="submission" date="2017-05" db="EMBL/GenBank/DDBJ databases">
        <title>Complete and WGS of Bordetella genogroups.</title>
        <authorList>
            <person name="Spilker T."/>
            <person name="Lipuma J."/>
        </authorList>
    </citation>
    <scope>NUCLEOTIDE SEQUENCE [LARGE SCALE GENOMIC DNA]</scope>
    <source>
        <strain evidence="4">AU18089</strain>
    </source>
</reference>
<dbReference type="Gene3D" id="3.40.190.150">
    <property type="entry name" value="Bordetella uptake gene, domain 1"/>
    <property type="match status" value="1"/>
</dbReference>
<evidence type="ECO:0000256" key="2">
    <source>
        <dbReference type="SAM" id="SignalP"/>
    </source>
</evidence>
<keyword evidence="4" id="KW-1185">Reference proteome</keyword>
<name>A0A261RHU7_9BORD</name>
<comment type="similarity">
    <text evidence="1">Belongs to the UPF0065 (bug) family.</text>
</comment>
<protein>
    <submittedName>
        <fullName evidence="3">MFS transporter</fullName>
    </submittedName>
</protein>
<dbReference type="PANTHER" id="PTHR42928:SF5">
    <property type="entry name" value="BLR1237 PROTEIN"/>
    <property type="match status" value="1"/>
</dbReference>
<dbReference type="Proteomes" id="UP000216947">
    <property type="component" value="Unassembled WGS sequence"/>
</dbReference>
<dbReference type="CDD" id="cd13578">
    <property type="entry name" value="PBP2_Bug27"/>
    <property type="match status" value="1"/>
</dbReference>
<feature type="chain" id="PRO_5013034626" evidence="2">
    <location>
        <begin position="28"/>
        <end position="329"/>
    </location>
</feature>
<dbReference type="InterPro" id="IPR005064">
    <property type="entry name" value="BUG"/>
</dbReference>
<accession>A0A261RHU7</accession>
<dbReference type="AlphaFoldDB" id="A0A261RHU7"/>
<dbReference type="RefSeq" id="WP_094796053.1">
    <property type="nucleotide sequence ID" value="NZ_NEVK01000003.1"/>
</dbReference>
<dbReference type="Pfam" id="PF03401">
    <property type="entry name" value="TctC"/>
    <property type="match status" value="1"/>
</dbReference>
<evidence type="ECO:0000313" key="4">
    <source>
        <dbReference type="Proteomes" id="UP000216947"/>
    </source>
</evidence>
<gene>
    <name evidence="3" type="ORF">CAL19_03665</name>
</gene>
<sequence length="329" mass="34573">MRSVMQRVIRPAALWLAGLGFATAVQAAPDYPQRPVTLVVGYAAGGATDIVARLIAKSLSDSLGQPVVVENRTGANSNIGAEVVARSKPDGYTLYVGSIANTINRSLYEKLNYDFKKDFEPVALLATIPNILVVHPDLPIKSVQEYVAYAKSNPGKLTCASSGSGSSIHLSCEIFKMATGTDILHVPYRGSGPAVADLLGGQVGSMFDNLPSSLPHVQAGKLRALGVTSPERAPFAPDVPTLAESGLDGFSVQSWFAVVAPAGTPGPVVAKLNQAITDGLASESMREAYKSAGFVLPATPNTPETLRSWIDSEIDKWGKVVKSAGLKVQ</sequence>
<proteinExistence type="inferred from homology"/>
<comment type="caution">
    <text evidence="3">The sequence shown here is derived from an EMBL/GenBank/DDBJ whole genome shotgun (WGS) entry which is preliminary data.</text>
</comment>
<dbReference type="SUPFAM" id="SSF53850">
    <property type="entry name" value="Periplasmic binding protein-like II"/>
    <property type="match status" value="1"/>
</dbReference>
<dbReference type="PANTHER" id="PTHR42928">
    <property type="entry name" value="TRICARBOXYLATE-BINDING PROTEIN"/>
    <property type="match status" value="1"/>
</dbReference>
<organism evidence="3 4">
    <name type="scientific">Bordetella genomosp. 7</name>
    <dbReference type="NCBI Taxonomy" id="1416805"/>
    <lineage>
        <taxon>Bacteria</taxon>
        <taxon>Pseudomonadati</taxon>
        <taxon>Pseudomonadota</taxon>
        <taxon>Betaproteobacteria</taxon>
        <taxon>Burkholderiales</taxon>
        <taxon>Alcaligenaceae</taxon>
        <taxon>Bordetella</taxon>
    </lineage>
</organism>
<keyword evidence="2" id="KW-0732">Signal</keyword>
<dbReference type="EMBL" id="NEVK01000003">
    <property type="protein sequence ID" value="OZI24614.1"/>
    <property type="molecule type" value="Genomic_DNA"/>
</dbReference>
<dbReference type="Gene3D" id="3.40.190.10">
    <property type="entry name" value="Periplasmic binding protein-like II"/>
    <property type="match status" value="1"/>
</dbReference>
<evidence type="ECO:0000313" key="3">
    <source>
        <dbReference type="EMBL" id="OZI24614.1"/>
    </source>
</evidence>